<accession>A0A0U5F6Z3</accession>
<evidence type="ECO:0000313" key="2">
    <source>
        <dbReference type="Proteomes" id="UP000068250"/>
    </source>
</evidence>
<proteinExistence type="predicted"/>
<gene>
    <name evidence="1" type="ORF">AGA_1P51</name>
</gene>
<dbReference type="EMBL" id="LN609303">
    <property type="protein sequence ID" value="CEF57362.1"/>
    <property type="molecule type" value="Genomic_DNA"/>
</dbReference>
<protein>
    <submittedName>
        <fullName evidence="1">Uncharacterized protein</fullName>
    </submittedName>
</protein>
<dbReference type="AlphaFoldDB" id="A0A0U5F6Z3"/>
<evidence type="ECO:0000313" key="1">
    <source>
        <dbReference type="EMBL" id="CEF57362.1"/>
    </source>
</evidence>
<reference evidence="2" key="1">
    <citation type="submission" date="2014-09" db="EMBL/GenBank/DDBJ databases">
        <authorList>
            <person name="Illeghems K.G."/>
        </authorList>
    </citation>
    <scope>NUCLEOTIDE SEQUENCE [LARGE SCALE GENOMIC DNA]</scope>
    <source>
        <strain evidence="2">LMG 23848T</strain>
        <plasmid evidence="2">1P</plasmid>
    </source>
</reference>
<name>A0A0U5F6Z3_9PROT</name>
<sequence length="32" mass="3901">MGRPSDGYRHFRPFRLLIDSIRKYRLKSTFDA</sequence>
<dbReference type="Proteomes" id="UP000068250">
    <property type="component" value="Plasmid 1P"/>
</dbReference>
<geneLocation type="plasmid" evidence="2">
    <name>1P</name>
</geneLocation>
<organism evidence="1 2">
    <name type="scientific">Acetobacter ghanensis</name>
    <dbReference type="NCBI Taxonomy" id="431306"/>
    <lineage>
        <taxon>Bacteria</taxon>
        <taxon>Pseudomonadati</taxon>
        <taxon>Pseudomonadota</taxon>
        <taxon>Alphaproteobacteria</taxon>
        <taxon>Acetobacterales</taxon>
        <taxon>Acetobacteraceae</taxon>
        <taxon>Acetobacter</taxon>
    </lineage>
</organism>